<dbReference type="InterPro" id="IPR038765">
    <property type="entry name" value="Papain-like_cys_pep_sf"/>
</dbReference>
<feature type="compositionally biased region" description="Low complexity" evidence="1">
    <location>
        <begin position="1759"/>
        <end position="1772"/>
    </location>
</feature>
<dbReference type="GO" id="GO:0005634">
    <property type="term" value="C:nucleus"/>
    <property type="evidence" value="ECO:0007669"/>
    <property type="project" value="TreeGrafter"/>
</dbReference>
<dbReference type="SUPFAM" id="SSF54001">
    <property type="entry name" value="Cysteine proteinases"/>
    <property type="match status" value="1"/>
</dbReference>
<dbReference type="PROSITE" id="PS00973">
    <property type="entry name" value="USP_2"/>
    <property type="match status" value="1"/>
</dbReference>
<dbReference type="Pfam" id="PF00443">
    <property type="entry name" value="UCH"/>
    <property type="match status" value="1"/>
</dbReference>
<organism evidence="3">
    <name type="scientific">Aphanomyces astaci</name>
    <name type="common">Crayfish plague agent</name>
    <dbReference type="NCBI Taxonomy" id="112090"/>
    <lineage>
        <taxon>Eukaryota</taxon>
        <taxon>Sar</taxon>
        <taxon>Stramenopiles</taxon>
        <taxon>Oomycota</taxon>
        <taxon>Saprolegniomycetes</taxon>
        <taxon>Saprolegniales</taxon>
        <taxon>Verrucalvaceae</taxon>
        <taxon>Aphanomyces</taxon>
    </lineage>
</organism>
<dbReference type="PANTHER" id="PTHR24006">
    <property type="entry name" value="UBIQUITIN CARBOXYL-TERMINAL HYDROLASE"/>
    <property type="match status" value="1"/>
</dbReference>
<dbReference type="Gene3D" id="3.90.70.10">
    <property type="entry name" value="Cysteine proteinases"/>
    <property type="match status" value="1"/>
</dbReference>
<reference evidence="3" key="1">
    <citation type="submission" date="2013-12" db="EMBL/GenBank/DDBJ databases">
        <title>The Genome Sequence of Aphanomyces astaci APO3.</title>
        <authorList>
            <consortium name="The Broad Institute Genomics Platform"/>
            <person name="Russ C."/>
            <person name="Tyler B."/>
            <person name="van West P."/>
            <person name="Dieguez-Uribeondo J."/>
            <person name="Young S.K."/>
            <person name="Zeng Q."/>
            <person name="Gargeya S."/>
            <person name="Fitzgerald M."/>
            <person name="Abouelleil A."/>
            <person name="Alvarado L."/>
            <person name="Chapman S.B."/>
            <person name="Gainer-Dewar J."/>
            <person name="Goldberg J."/>
            <person name="Griggs A."/>
            <person name="Gujja S."/>
            <person name="Hansen M."/>
            <person name="Howarth C."/>
            <person name="Imamovic A."/>
            <person name="Ireland A."/>
            <person name="Larimer J."/>
            <person name="McCowan C."/>
            <person name="Murphy C."/>
            <person name="Pearson M."/>
            <person name="Poon T.W."/>
            <person name="Priest M."/>
            <person name="Roberts A."/>
            <person name="Saif S."/>
            <person name="Shea T."/>
            <person name="Sykes S."/>
            <person name="Wortman J."/>
            <person name="Nusbaum C."/>
            <person name="Birren B."/>
        </authorList>
    </citation>
    <scope>NUCLEOTIDE SEQUENCE [LARGE SCALE GENOMIC DNA]</scope>
    <source>
        <strain evidence="3">APO3</strain>
    </source>
</reference>
<dbReference type="PROSITE" id="PS00972">
    <property type="entry name" value="USP_1"/>
    <property type="match status" value="1"/>
</dbReference>
<dbReference type="Gene3D" id="2.30.30.140">
    <property type="match status" value="1"/>
</dbReference>
<dbReference type="OrthoDB" id="289038at2759"/>
<dbReference type="InterPro" id="IPR016024">
    <property type="entry name" value="ARM-type_fold"/>
</dbReference>
<dbReference type="InterPro" id="IPR050164">
    <property type="entry name" value="Peptidase_C19"/>
</dbReference>
<sequence length="2713" mass="301082">MWIIGFEVTYGQALAPPGYHRVTNAEGAAAEISPQTYLWYKLQAPDHDVLPPVRALLIHTHQVDGYDMVPKPIVRSTTTPASTSPADSTDVPAMYLLYSTFVDDDDAKVLLPIKELRIDNIPGSTTKHSAFIESNNTVPSSSLAAFEWVNVVQPPAASDDPNPTSEHLLTSIHAHLSHHRLCLKRATRADVDDFEATTAAAVAASSSPLSRYAVGTWVDVLDSTSTALSPRWRASQVKANTSVTPSRLLPPQALVLLLPQYRAPHKELVVLGAQVRAKVAPLGSHTNLTLSPAYPTLRATSMRRLLVPADIEAIHQTLDESFFDMHLVYFQSCLVPFVETCMASPCRDVDTARAMQAFLQNCLKHWVAAVLGDDDSMIPPPVYPYAVVALIKLLCNGYDVCSAFYQPDGHAAHWERLDDFEHTMYFDMAPAGQVVPRLAPCRSVYFVENIEYFLQAGGLRAMLRRVERETGASNERGVLVPLAELDMYLTLLGHAKPILMPTDADVDVLTRLFHASFDRLNQVTPADLHQDLELVVESVLDRIDALISSSSSSWLLHATSFDERLELTRINMAYQYVSCRSLSHQLTGIHQLVEWRAKAQALDDHLASHPSATTSATKRVGSLQRLSSLITKTASTFVTTPTSISSSISSSSTPSRARWLTSGALARWLRRANVLELLLGDPTAVTPAISVVRDAHVEVWKRSTPLLALLSQHGLLTETHLTLLWHLGRKHTTRRKIVYEMLLQLASSMNIPLLDAIARLLHDTIPLADYDGLTIHFLTRITRLANGKAHSARTKAAVEVATLTKVAALGVDMLWTATTQAPHHAMHQEFITAFATLLHEMHVIEATHHMHDGAPNTRERYIQLCVRALAAAPHQHERDIGVPVELALRVLQAIIEGYVRTQVDLSRVTSSVEASAIKNAIKLHPLHPFIDELVTTYQLVDVVVAVVRTGGVASTAPCLAFLGFLLTSSGLTLDKAHINALYRSLHTSRRMQMYFAWLTDVLPKCTETSQAMAVLPDKFVSNGAFTEDDVEAIFAHQFSTPSAMDTVEFDCFERLFRYVNGAIYRNLSDVHLPDDFSVNVPLPDLHGYDTLLAIATTCHVIAVADAAQQYLVYLLLHLSPATFSATSKQQHSRRDIWLQFAVWCMSHVYDAMSLAKTSVARRLLELLAMFLYHAQPMGWRGGGDDPQSGRVPDVAVVSNDLMVYIKMQDGRTSAPLNYSLPGTCLVGELRDRVAADVGHFADRIRLLTDTKVKLTVSQHDGLTLDDVSIFATVTSSKKKKAYVEAIVLKKPEVDTAGHKKSTKKAKLLRGDAAADWAAVATYLASTWVPSLLEMLEDPAVCDTVWRVLARLPRQPSPSSSVLSTSLPTLIFQMDDPPSKVVAPDVAIHVREVLLHHTAVLSSAKNLLVWHGWSLMFATLDRALQPHVDANPVTWPDNDAGVWDMVLCNVLDIAHVILSSQQLLPTTTFTASQTGVSATDGPTGTSSQRVVYSPAPLLDNPDSVCELALVHALSLVCQLLVVDRKTSLATTFQQHPHVQSVLVGTLDHASSRVRGEAAKTVQSVCNSTLNPSSWQVLVPSCVTLLGSYDGPVTHGDLFYLYGDIVAKQQQDKQLRSVHEQSQRAMGRLLARLQLVATTPDDEADHVLEGLLHTFLGWMEPPPPPSNEQASNVDEMEVVSTHTEWITPALVVEVFDKCLFPPSTTTTLAKCRSRGSRSAAFQLLLQCVDVSPALALPIVLARMLPQHAFDRKPPKIDIKHSTSSSLSLSSKATSPKQPTTPRGPFVGLKNLGNTCYFNAIVQMGFMFPPFQRLVLSCESESSPVLFQLQSLYAHLRGSSRPYVNPLGLLSVLKTNTGAAVNVKMQQDASEFLTSFLQQLEAEINNGKQHDVEAAFARALGGVFSNELVADGNRYSERTEPFHYISVTVRDKNTLVESLDSWVEGDTVSYTWDDDDDHGDKHAMDTHKRISIQTLPECLILHLKRFEFDFETMQQVKVHDRFEFPVELDMRRYTKEGQAAARRQLHVIDASNASIEWRAPEYYQYDLTGTIVHMGSAHSGHYYAYLKDPHASSWYEFNDTVVTPFDPRHLAAECFGGVADPSGKHTPSMKTHSAFMLVYTRRKPTLALVAEQLSPPNKRSFAGTSVAIMAVLRFKRRVHLHAPITTSSTSTSNIPSSIWHAIHAENQSFWRKQYVAEAACTTFTYDLCHKYSSHMETLGLTSLAFQVAATYVFGTLWQCREVARLLAWRPLVLSMVGTNEASSLWWIYTLGTHPTLLVDVLVEHDQEPVRTFATDVTLRAMDMCADVARCEPMMSKLLTEFDHILECEHSFVDLLLAFARKGPEASACLVHRHHLVAKLVGMMVTGKNAQPVPPTGDEFLVRPPSGLQHAFHTPPLPPKVLIGDEHLWQLLALVLQHVPRRPSVTSALPAASCVQYLPTTLDEPDNALSSHDWMCLLTHRASSYSAETAPWTTVVTTMCWESPQFSMAWLDYLLDAIEDEDHHLLKPYFRTLRVLLAVDDSIASDRMAAGMTRLIAIMASQQKYFKATETTLDMLLRMAKRVPKVSVWLHENQRSWSWAEKWLLSHRGADGYLQTQRTLLTKPKSTSGWRDVITSHPTLVKNVDKSIVKLVPRLRSLLASASVPVDDMYDSDDDPMDLVGKKVRVKWAKEKWYTGVVNSYNPTTREHAVFYDDGDKKSYKMADKIFTRLPDAQHLA</sequence>
<dbReference type="PANTHER" id="PTHR24006:SF827">
    <property type="entry name" value="UBIQUITIN CARBOXYL-TERMINAL HYDROLASE 34"/>
    <property type="match status" value="1"/>
</dbReference>
<gene>
    <name evidence="3" type="ORF">H257_10475</name>
</gene>
<dbReference type="VEuPathDB" id="FungiDB:H257_10475"/>
<dbReference type="GO" id="GO:0016579">
    <property type="term" value="P:protein deubiquitination"/>
    <property type="evidence" value="ECO:0007669"/>
    <property type="project" value="InterPro"/>
</dbReference>
<feature type="domain" description="USP" evidence="2">
    <location>
        <begin position="1784"/>
        <end position="2119"/>
    </location>
</feature>
<evidence type="ECO:0000313" key="3">
    <source>
        <dbReference type="EMBL" id="ETV75291.1"/>
    </source>
</evidence>
<name>W4G7M4_APHAT</name>
<dbReference type="EMBL" id="KI913141">
    <property type="protein sequence ID" value="ETV75291.1"/>
    <property type="molecule type" value="Genomic_DNA"/>
</dbReference>
<accession>W4G7M4</accession>
<protein>
    <recommendedName>
        <fullName evidence="2">USP domain-containing protein</fullName>
    </recommendedName>
</protein>
<evidence type="ECO:0000256" key="1">
    <source>
        <dbReference type="SAM" id="MobiDB-lite"/>
    </source>
</evidence>
<dbReference type="CDD" id="cd20404">
    <property type="entry name" value="Tudor_Agenet_AtEML-like"/>
    <property type="match status" value="1"/>
</dbReference>
<dbReference type="GeneID" id="20812471"/>
<dbReference type="InterPro" id="IPR028889">
    <property type="entry name" value="USP"/>
</dbReference>
<dbReference type="PROSITE" id="PS50235">
    <property type="entry name" value="USP_3"/>
    <property type="match status" value="1"/>
</dbReference>
<dbReference type="SUPFAM" id="SSF48371">
    <property type="entry name" value="ARM repeat"/>
    <property type="match status" value="1"/>
</dbReference>
<dbReference type="InterPro" id="IPR018200">
    <property type="entry name" value="USP_CS"/>
</dbReference>
<evidence type="ECO:0000259" key="2">
    <source>
        <dbReference type="PROSITE" id="PS50235"/>
    </source>
</evidence>
<proteinExistence type="predicted"/>
<dbReference type="GO" id="GO:0005829">
    <property type="term" value="C:cytosol"/>
    <property type="evidence" value="ECO:0007669"/>
    <property type="project" value="TreeGrafter"/>
</dbReference>
<dbReference type="STRING" id="112090.W4G7M4"/>
<dbReference type="InterPro" id="IPR001394">
    <property type="entry name" value="Peptidase_C19_UCH"/>
</dbReference>
<feature type="region of interest" description="Disordered" evidence="1">
    <location>
        <begin position="1752"/>
        <end position="1782"/>
    </location>
</feature>
<dbReference type="GO" id="GO:0004843">
    <property type="term" value="F:cysteine-type deubiquitinase activity"/>
    <property type="evidence" value="ECO:0007669"/>
    <property type="project" value="InterPro"/>
</dbReference>
<dbReference type="RefSeq" id="XP_009835340.1">
    <property type="nucleotide sequence ID" value="XM_009837038.1"/>
</dbReference>